<evidence type="ECO:0000256" key="8">
    <source>
        <dbReference type="SAM" id="MobiDB-lite"/>
    </source>
</evidence>
<organism evidence="11 12">
    <name type="scientific">Cottoperca gobio</name>
    <name type="common">Frogmouth</name>
    <name type="synonym">Aphritis gobio</name>
    <dbReference type="NCBI Taxonomy" id="56716"/>
    <lineage>
        <taxon>Eukaryota</taxon>
        <taxon>Metazoa</taxon>
        <taxon>Chordata</taxon>
        <taxon>Craniata</taxon>
        <taxon>Vertebrata</taxon>
        <taxon>Euteleostomi</taxon>
        <taxon>Actinopterygii</taxon>
        <taxon>Neopterygii</taxon>
        <taxon>Teleostei</taxon>
        <taxon>Neoteleostei</taxon>
        <taxon>Acanthomorphata</taxon>
        <taxon>Eupercaria</taxon>
        <taxon>Perciformes</taxon>
        <taxon>Notothenioidei</taxon>
        <taxon>Bovichtidae</taxon>
        <taxon>Cottoperca</taxon>
    </lineage>
</organism>
<feature type="compositionally biased region" description="Acidic residues" evidence="8">
    <location>
        <begin position="9"/>
        <end position="34"/>
    </location>
</feature>
<dbReference type="GO" id="GO:0003950">
    <property type="term" value="F:NAD+ poly-ADP-ribosyltransferase activity"/>
    <property type="evidence" value="ECO:0007669"/>
    <property type="project" value="TreeGrafter"/>
</dbReference>
<feature type="domain" description="C3H1-type" evidence="9">
    <location>
        <begin position="65"/>
        <end position="84"/>
    </location>
</feature>
<dbReference type="GO" id="GO:0005634">
    <property type="term" value="C:nucleus"/>
    <property type="evidence" value="ECO:0007669"/>
    <property type="project" value="UniProtKB-SubCell"/>
</dbReference>
<dbReference type="GeneID" id="115028539"/>
<dbReference type="Pfam" id="PF00642">
    <property type="entry name" value="zf-CCCH"/>
    <property type="match status" value="1"/>
</dbReference>
<dbReference type="RefSeq" id="XP_029318242.1">
    <property type="nucleotide sequence ID" value="XM_029462382.1"/>
</dbReference>
<accession>A0A6J2S8Z7</accession>
<dbReference type="SUPFAM" id="SSF90229">
    <property type="entry name" value="CCCH zinc finger"/>
    <property type="match status" value="1"/>
</dbReference>
<keyword evidence="5" id="KW-0539">Nucleus</keyword>
<keyword evidence="11" id="KW-1185">Reference proteome</keyword>
<evidence type="ECO:0000256" key="6">
    <source>
        <dbReference type="ARBA" id="ARBA00024347"/>
    </source>
</evidence>
<keyword evidence="3 7" id="KW-0863">Zinc-finger</keyword>
<dbReference type="InParanoid" id="A0A6J2S8Z7"/>
<dbReference type="Proteomes" id="UP000504630">
    <property type="component" value="Chromosome 23"/>
</dbReference>
<name>A0A6J2S8Z7_COTGO</name>
<dbReference type="GO" id="GO:0008270">
    <property type="term" value="F:zinc ion binding"/>
    <property type="evidence" value="ECO:0007669"/>
    <property type="project" value="UniProtKB-KW"/>
</dbReference>
<evidence type="ECO:0000256" key="7">
    <source>
        <dbReference type="PROSITE-ProRule" id="PRU00723"/>
    </source>
</evidence>
<evidence type="ECO:0000259" key="10">
    <source>
        <dbReference type="PROSITE" id="PS50918"/>
    </source>
</evidence>
<gene>
    <name evidence="12" type="primary">LOC115028539</name>
</gene>
<dbReference type="InterPro" id="IPR037197">
    <property type="entry name" value="WWE_dom_sf"/>
</dbReference>
<dbReference type="KEGG" id="cgob:115028539"/>
<dbReference type="Pfam" id="PF14608">
    <property type="entry name" value="zf-CCCH_2"/>
    <property type="match status" value="1"/>
</dbReference>
<evidence type="ECO:0000259" key="9">
    <source>
        <dbReference type="PROSITE" id="PS50103"/>
    </source>
</evidence>
<dbReference type="InterPro" id="IPR004170">
    <property type="entry name" value="WWE_dom"/>
</dbReference>
<feature type="zinc finger region" description="C3H1-type" evidence="7">
    <location>
        <begin position="37"/>
        <end position="64"/>
    </location>
</feature>
<dbReference type="PROSITE" id="PS50918">
    <property type="entry name" value="WWE"/>
    <property type="match status" value="2"/>
</dbReference>
<feature type="domain" description="WWE" evidence="10">
    <location>
        <begin position="165"/>
        <end position="255"/>
    </location>
</feature>
<dbReference type="Gene3D" id="3.30.720.50">
    <property type="match status" value="2"/>
</dbReference>
<keyword evidence="2 7" id="KW-0479">Metal-binding</keyword>
<dbReference type="PANTHER" id="PTHR45740:SF14">
    <property type="entry name" value="NOVEL PROTEIN"/>
    <property type="match status" value="1"/>
</dbReference>
<evidence type="ECO:0000256" key="2">
    <source>
        <dbReference type="ARBA" id="ARBA00022723"/>
    </source>
</evidence>
<evidence type="ECO:0000313" key="12">
    <source>
        <dbReference type="RefSeq" id="XP_029318242.1"/>
    </source>
</evidence>
<dbReference type="InterPro" id="IPR051712">
    <property type="entry name" value="ARTD-AVP"/>
</dbReference>
<feature type="domain" description="C3H1-type" evidence="9">
    <location>
        <begin position="37"/>
        <end position="64"/>
    </location>
</feature>
<evidence type="ECO:0000256" key="4">
    <source>
        <dbReference type="ARBA" id="ARBA00022833"/>
    </source>
</evidence>
<keyword evidence="4 7" id="KW-0862">Zinc</keyword>
<dbReference type="SMART" id="SM00356">
    <property type="entry name" value="ZnF_C3H1"/>
    <property type="match status" value="2"/>
</dbReference>
<dbReference type="PROSITE" id="PS50103">
    <property type="entry name" value="ZF_C3H1"/>
    <property type="match status" value="2"/>
</dbReference>
<feature type="region of interest" description="Disordered" evidence="8">
    <location>
        <begin position="77"/>
        <end position="111"/>
    </location>
</feature>
<dbReference type="OrthoDB" id="20729at2759"/>
<dbReference type="AlphaFoldDB" id="A0A6J2S8Z7"/>
<dbReference type="Pfam" id="PF02825">
    <property type="entry name" value="WWE"/>
    <property type="match status" value="2"/>
</dbReference>
<comment type="similarity">
    <text evidence="6">Belongs to the ARTD/PARP family.</text>
</comment>
<proteinExistence type="inferred from homology"/>
<evidence type="ECO:0000256" key="1">
    <source>
        <dbReference type="ARBA" id="ARBA00004123"/>
    </source>
</evidence>
<evidence type="ECO:0000313" key="11">
    <source>
        <dbReference type="Proteomes" id="UP000504630"/>
    </source>
</evidence>
<reference evidence="12" key="1">
    <citation type="submission" date="2025-08" db="UniProtKB">
        <authorList>
            <consortium name="RefSeq"/>
        </authorList>
    </citation>
    <scope>IDENTIFICATION</scope>
</reference>
<feature type="zinc finger region" description="C3H1-type" evidence="7">
    <location>
        <begin position="65"/>
        <end position="84"/>
    </location>
</feature>
<feature type="region of interest" description="Disordered" evidence="8">
    <location>
        <begin position="1"/>
        <end position="41"/>
    </location>
</feature>
<dbReference type="InterPro" id="IPR036855">
    <property type="entry name" value="Znf_CCCH_sf"/>
</dbReference>
<dbReference type="GO" id="GO:1990404">
    <property type="term" value="F:NAD+-protein mono-ADP-ribosyltransferase activity"/>
    <property type="evidence" value="ECO:0007669"/>
    <property type="project" value="TreeGrafter"/>
</dbReference>
<dbReference type="PANTHER" id="PTHR45740">
    <property type="entry name" value="POLY [ADP-RIBOSE] POLYMERASE"/>
    <property type="match status" value="1"/>
</dbReference>
<dbReference type="FunCoup" id="A0A6J2S8Z7">
    <property type="interactions" value="31"/>
</dbReference>
<evidence type="ECO:0000256" key="5">
    <source>
        <dbReference type="ARBA" id="ARBA00023242"/>
    </source>
</evidence>
<feature type="domain" description="WWE" evidence="10">
    <location>
        <begin position="268"/>
        <end position="355"/>
    </location>
</feature>
<dbReference type="InterPro" id="IPR000571">
    <property type="entry name" value="Znf_CCCH"/>
</dbReference>
<dbReference type="Pfam" id="PF23466">
    <property type="entry name" value="WWE_4"/>
    <property type="match status" value="1"/>
</dbReference>
<protein>
    <submittedName>
        <fullName evidence="12">Uncharacterized protein LOC115028539 isoform X1</fullName>
    </submittedName>
</protein>
<evidence type="ECO:0000256" key="3">
    <source>
        <dbReference type="ARBA" id="ARBA00022771"/>
    </source>
</evidence>
<dbReference type="SUPFAM" id="SSF117839">
    <property type="entry name" value="WWE domain"/>
    <property type="match status" value="2"/>
</dbReference>
<comment type="subcellular location">
    <subcellularLocation>
        <location evidence="1">Nucleus</location>
    </subcellularLocation>
</comment>
<sequence>MASAHQSDEETSSEIESDSSDESDTDGSSDEEAECQSKGKEPCKFYNSGKCQDGDKCSYLHVCKYALKGNCRKGSKCNLKHPRGGRQSSSGRRRTSDGSTSPGPKLTDGRRHQWQLNDGQVWLDVANDHVIEAQYSLPHTKSIQIYNTPYGAVSIDFKRMSVYRKSLKVRRLDDGKTSWIWYCTLSRKWIKYGDKDSKGKVSPVKSSDIEAKFQSNPASSFSFNIGADTCEIKFKEMQQVTAQGKRKVSRRPLYQQQPAGAAVSQATSAFQNLSVSARAPQWQFEGGSGAWHEYKRRQRGTSTECSTTSDAIETNYQRNTNGSMTFKVNAHSYKLDFTAMIQTNLKTNQSRKIRRVLV</sequence>